<evidence type="ECO:0000313" key="2">
    <source>
        <dbReference type="Proteomes" id="UP001219525"/>
    </source>
</evidence>
<keyword evidence="2" id="KW-1185">Reference proteome</keyword>
<sequence length="329" mass="36479">MDPVLPSGKQTLRNDNSCTLISIDYTTWNCTPLVPLKFIILEEISTIWYPTDDIGLRGTFMAGAPINDLYLFLFHPCVDVQDGVVSVEIPSAQDTYYWSFWPDGREPLSAELFNKIMPPQVLLDDYQLFRDITRVKGLDPERSDLAIQLGYPLAVMHDVPLSVPLYGVFARTYCFPTMFSTVRVSNKLVAGVTGKHGQTSPYAHQPPHFLRDPSHGRRGIISVWGASPTTRVHAQRFNHIADAAAPAMVALMRNPSMRYLNLGRTSVSPAGKLLGRACCTISLRISFGNDHNISWCTAQSRVAQIIEIAVANAKNKQEQTGRRGYGPGG</sequence>
<proteinExistence type="predicted"/>
<dbReference type="Proteomes" id="UP001219525">
    <property type="component" value="Unassembled WGS sequence"/>
</dbReference>
<gene>
    <name evidence="1" type="ORF">GGX14DRAFT_392915</name>
</gene>
<organism evidence="1 2">
    <name type="scientific">Mycena pura</name>
    <dbReference type="NCBI Taxonomy" id="153505"/>
    <lineage>
        <taxon>Eukaryota</taxon>
        <taxon>Fungi</taxon>
        <taxon>Dikarya</taxon>
        <taxon>Basidiomycota</taxon>
        <taxon>Agaricomycotina</taxon>
        <taxon>Agaricomycetes</taxon>
        <taxon>Agaricomycetidae</taxon>
        <taxon>Agaricales</taxon>
        <taxon>Marasmiineae</taxon>
        <taxon>Mycenaceae</taxon>
        <taxon>Mycena</taxon>
    </lineage>
</organism>
<protein>
    <submittedName>
        <fullName evidence="1">Uncharacterized protein</fullName>
    </submittedName>
</protein>
<dbReference type="AlphaFoldDB" id="A0AAD6YF19"/>
<accession>A0AAD6YF19</accession>
<name>A0AAD6YF19_9AGAR</name>
<comment type="caution">
    <text evidence="1">The sequence shown here is derived from an EMBL/GenBank/DDBJ whole genome shotgun (WGS) entry which is preliminary data.</text>
</comment>
<dbReference type="EMBL" id="JARJCW010000021">
    <property type="protein sequence ID" value="KAJ7213406.1"/>
    <property type="molecule type" value="Genomic_DNA"/>
</dbReference>
<evidence type="ECO:0000313" key="1">
    <source>
        <dbReference type="EMBL" id="KAJ7213406.1"/>
    </source>
</evidence>
<reference evidence="1" key="1">
    <citation type="submission" date="2023-03" db="EMBL/GenBank/DDBJ databases">
        <title>Massive genome expansion in bonnet fungi (Mycena s.s.) driven by repeated elements and novel gene families across ecological guilds.</title>
        <authorList>
            <consortium name="Lawrence Berkeley National Laboratory"/>
            <person name="Harder C.B."/>
            <person name="Miyauchi S."/>
            <person name="Viragh M."/>
            <person name="Kuo A."/>
            <person name="Thoen E."/>
            <person name="Andreopoulos B."/>
            <person name="Lu D."/>
            <person name="Skrede I."/>
            <person name="Drula E."/>
            <person name="Henrissat B."/>
            <person name="Morin E."/>
            <person name="Kohler A."/>
            <person name="Barry K."/>
            <person name="LaButti K."/>
            <person name="Morin E."/>
            <person name="Salamov A."/>
            <person name="Lipzen A."/>
            <person name="Mereny Z."/>
            <person name="Hegedus B."/>
            <person name="Baldrian P."/>
            <person name="Stursova M."/>
            <person name="Weitz H."/>
            <person name="Taylor A."/>
            <person name="Grigoriev I.V."/>
            <person name="Nagy L.G."/>
            <person name="Martin F."/>
            <person name="Kauserud H."/>
        </authorList>
    </citation>
    <scope>NUCLEOTIDE SEQUENCE</scope>
    <source>
        <strain evidence="1">9144</strain>
    </source>
</reference>